<dbReference type="AlphaFoldDB" id="A0A9D4SQN4"/>
<dbReference type="EMBL" id="JABSTV010001254">
    <property type="protein sequence ID" value="KAH7939745.1"/>
    <property type="molecule type" value="Genomic_DNA"/>
</dbReference>
<organism evidence="1 2">
    <name type="scientific">Rhipicephalus sanguineus</name>
    <name type="common">Brown dog tick</name>
    <name type="synonym">Ixodes sanguineus</name>
    <dbReference type="NCBI Taxonomy" id="34632"/>
    <lineage>
        <taxon>Eukaryota</taxon>
        <taxon>Metazoa</taxon>
        <taxon>Ecdysozoa</taxon>
        <taxon>Arthropoda</taxon>
        <taxon>Chelicerata</taxon>
        <taxon>Arachnida</taxon>
        <taxon>Acari</taxon>
        <taxon>Parasitiformes</taxon>
        <taxon>Ixodida</taxon>
        <taxon>Ixodoidea</taxon>
        <taxon>Ixodidae</taxon>
        <taxon>Rhipicephalinae</taxon>
        <taxon>Rhipicephalus</taxon>
        <taxon>Rhipicephalus</taxon>
    </lineage>
</organism>
<keyword evidence="2" id="KW-1185">Reference proteome</keyword>
<sequence>MCRLATPVSSQLPAGVPPGFEHLPGGALGRVKDHVPWAKRRSTLCQCPPSCVSCLWRYGSRTPASCASSRDVIVNGRGRRLHSILRTSNQVFSAQAIRLYIC</sequence>
<gene>
    <name evidence="1" type="ORF">HPB52_016793</name>
</gene>
<accession>A0A9D4SQN4</accession>
<proteinExistence type="predicted"/>
<name>A0A9D4SQN4_RHISA</name>
<evidence type="ECO:0000313" key="1">
    <source>
        <dbReference type="EMBL" id="KAH7939745.1"/>
    </source>
</evidence>
<reference evidence="1" key="1">
    <citation type="journal article" date="2020" name="Cell">
        <title>Large-Scale Comparative Analyses of Tick Genomes Elucidate Their Genetic Diversity and Vector Capacities.</title>
        <authorList>
            <consortium name="Tick Genome and Microbiome Consortium (TIGMIC)"/>
            <person name="Jia N."/>
            <person name="Wang J."/>
            <person name="Shi W."/>
            <person name="Du L."/>
            <person name="Sun Y."/>
            <person name="Zhan W."/>
            <person name="Jiang J.F."/>
            <person name="Wang Q."/>
            <person name="Zhang B."/>
            <person name="Ji P."/>
            <person name="Bell-Sakyi L."/>
            <person name="Cui X.M."/>
            <person name="Yuan T.T."/>
            <person name="Jiang B.G."/>
            <person name="Yang W.F."/>
            <person name="Lam T.T."/>
            <person name="Chang Q.C."/>
            <person name="Ding S.J."/>
            <person name="Wang X.J."/>
            <person name="Zhu J.G."/>
            <person name="Ruan X.D."/>
            <person name="Zhao L."/>
            <person name="Wei J.T."/>
            <person name="Ye R.Z."/>
            <person name="Que T.C."/>
            <person name="Du C.H."/>
            <person name="Zhou Y.H."/>
            <person name="Cheng J.X."/>
            <person name="Dai P.F."/>
            <person name="Guo W.B."/>
            <person name="Han X.H."/>
            <person name="Huang E.J."/>
            <person name="Li L.F."/>
            <person name="Wei W."/>
            <person name="Gao Y.C."/>
            <person name="Liu J.Z."/>
            <person name="Shao H.Z."/>
            <person name="Wang X."/>
            <person name="Wang C.C."/>
            <person name="Yang T.C."/>
            <person name="Huo Q.B."/>
            <person name="Li W."/>
            <person name="Chen H.Y."/>
            <person name="Chen S.E."/>
            <person name="Zhou L.G."/>
            <person name="Ni X.B."/>
            <person name="Tian J.H."/>
            <person name="Sheng Y."/>
            <person name="Liu T."/>
            <person name="Pan Y.S."/>
            <person name="Xia L.Y."/>
            <person name="Li J."/>
            <person name="Zhao F."/>
            <person name="Cao W.C."/>
        </authorList>
    </citation>
    <scope>NUCLEOTIDE SEQUENCE</scope>
    <source>
        <strain evidence="1">Rsan-2018</strain>
    </source>
</reference>
<comment type="caution">
    <text evidence="1">The sequence shown here is derived from an EMBL/GenBank/DDBJ whole genome shotgun (WGS) entry which is preliminary data.</text>
</comment>
<protein>
    <submittedName>
        <fullName evidence="1">Uncharacterized protein</fullName>
    </submittedName>
</protein>
<evidence type="ECO:0000313" key="2">
    <source>
        <dbReference type="Proteomes" id="UP000821837"/>
    </source>
</evidence>
<dbReference type="Proteomes" id="UP000821837">
    <property type="component" value="Chromosome 8"/>
</dbReference>
<reference evidence="1" key="2">
    <citation type="submission" date="2021-09" db="EMBL/GenBank/DDBJ databases">
        <authorList>
            <person name="Jia N."/>
            <person name="Wang J."/>
            <person name="Shi W."/>
            <person name="Du L."/>
            <person name="Sun Y."/>
            <person name="Zhan W."/>
            <person name="Jiang J."/>
            <person name="Wang Q."/>
            <person name="Zhang B."/>
            <person name="Ji P."/>
            <person name="Sakyi L.B."/>
            <person name="Cui X."/>
            <person name="Yuan T."/>
            <person name="Jiang B."/>
            <person name="Yang W."/>
            <person name="Lam T.T.-Y."/>
            <person name="Chang Q."/>
            <person name="Ding S."/>
            <person name="Wang X."/>
            <person name="Zhu J."/>
            <person name="Ruan X."/>
            <person name="Zhao L."/>
            <person name="Wei J."/>
            <person name="Que T."/>
            <person name="Du C."/>
            <person name="Cheng J."/>
            <person name="Dai P."/>
            <person name="Han X."/>
            <person name="Huang E."/>
            <person name="Gao Y."/>
            <person name="Liu J."/>
            <person name="Shao H."/>
            <person name="Ye R."/>
            <person name="Li L."/>
            <person name="Wei W."/>
            <person name="Wang X."/>
            <person name="Wang C."/>
            <person name="Huo Q."/>
            <person name="Li W."/>
            <person name="Guo W."/>
            <person name="Chen H."/>
            <person name="Chen S."/>
            <person name="Zhou L."/>
            <person name="Zhou L."/>
            <person name="Ni X."/>
            <person name="Tian J."/>
            <person name="Zhou Y."/>
            <person name="Sheng Y."/>
            <person name="Liu T."/>
            <person name="Pan Y."/>
            <person name="Xia L."/>
            <person name="Li J."/>
            <person name="Zhao F."/>
            <person name="Cao W."/>
        </authorList>
    </citation>
    <scope>NUCLEOTIDE SEQUENCE</scope>
    <source>
        <strain evidence="1">Rsan-2018</strain>
        <tissue evidence="1">Larvae</tissue>
    </source>
</reference>